<evidence type="ECO:0000313" key="3">
    <source>
        <dbReference type="EMBL" id="KAG7565673.1"/>
    </source>
</evidence>
<gene>
    <name evidence="5" type="ORF">ISN44_As02g040790</name>
    <name evidence="3" type="ORF">ISN44_As10g023290</name>
    <name evidence="4" type="ORF">ISN44_As10g029420</name>
</gene>
<keyword evidence="6" id="KW-1185">Reference proteome</keyword>
<reference evidence="3 6" key="1">
    <citation type="submission" date="2020-12" db="EMBL/GenBank/DDBJ databases">
        <title>Concerted genomic and epigenomic changes stabilize Arabidopsis allopolyploids.</title>
        <authorList>
            <person name="Chen Z."/>
        </authorList>
    </citation>
    <scope>NUCLEOTIDE SEQUENCE [LARGE SCALE GENOMIC DNA]</scope>
    <source>
        <strain evidence="3">As9502</strain>
        <tissue evidence="3">Leaf</tissue>
    </source>
</reference>
<dbReference type="OrthoDB" id="1095752at2759"/>
<feature type="region of interest" description="Disordered" evidence="1">
    <location>
        <begin position="478"/>
        <end position="516"/>
    </location>
</feature>
<dbReference type="InterPro" id="IPR015410">
    <property type="entry name" value="DUF1985"/>
</dbReference>
<feature type="domain" description="DUF1985" evidence="2">
    <location>
        <begin position="78"/>
        <end position="213"/>
    </location>
</feature>
<protein>
    <recommendedName>
        <fullName evidence="2">DUF1985 domain-containing protein</fullName>
    </recommendedName>
</protein>
<dbReference type="Pfam" id="PF09331">
    <property type="entry name" value="DUF1985"/>
    <property type="match status" value="1"/>
</dbReference>
<feature type="compositionally biased region" description="Basic and acidic residues" evidence="1">
    <location>
        <begin position="478"/>
        <end position="497"/>
    </location>
</feature>
<accession>A0A8T1ZYA8</accession>
<evidence type="ECO:0000313" key="4">
    <source>
        <dbReference type="EMBL" id="KAG7566372.1"/>
    </source>
</evidence>
<organism evidence="3 6">
    <name type="scientific">Arabidopsis suecica</name>
    <name type="common">Swedish thale-cress</name>
    <name type="synonym">Cardaminopsis suecica</name>
    <dbReference type="NCBI Taxonomy" id="45249"/>
    <lineage>
        <taxon>Eukaryota</taxon>
        <taxon>Viridiplantae</taxon>
        <taxon>Streptophyta</taxon>
        <taxon>Embryophyta</taxon>
        <taxon>Tracheophyta</taxon>
        <taxon>Spermatophyta</taxon>
        <taxon>Magnoliopsida</taxon>
        <taxon>eudicotyledons</taxon>
        <taxon>Gunneridae</taxon>
        <taxon>Pentapetalae</taxon>
        <taxon>rosids</taxon>
        <taxon>malvids</taxon>
        <taxon>Brassicales</taxon>
        <taxon>Brassicaceae</taxon>
        <taxon>Camelineae</taxon>
        <taxon>Arabidopsis</taxon>
    </lineage>
</organism>
<evidence type="ECO:0000259" key="2">
    <source>
        <dbReference type="Pfam" id="PF09331"/>
    </source>
</evidence>
<sequence>MASSSNVFKYPPRLYAEGKSPLQHRSMNHNCYLSKIGQIREGLGIDVWDELEKSSLGVFIKLAELEYTWAAKKVHLFLTNQLKVDNSHEIWSMIDGRPVRFSLNEFAAITGLNCDPFDPSEKFEADHRELWEAMKVPISEGPKFNELRTVMDLSKAWDFKERMMVGRLCLLSVAIHGVHHGSRFPLSSAIRVLDPVSFEKYPWGRVAFECLLKAVQIVDFNKEGYVIKGCVHALLMWVRVRHMIPVTEENMYPQWNNAEEDKDPALDNLIKDIIHNRLALDAWKGVPAYGVSKKKRKVKATVDEEGSITRKGKKIKKAEFSGEERVKIQKEDEKIVSEDIQVDKDDKKGFSDILLMMEKMNGSIVDMGKNLSSRIDDLENTFDSRIVAVETDLKELKHAKPASIPTAQVANSINNEDEGASSKSPASYSLSWKVEEKPSSVDGLPVQRVVKKTYTVQKKVKKEGEISEDLILIEKKDGSKAERKKSEKAPLKEEATKPAKRGVSKPPVKAAVKEKAAKNQGLKAVVKKEAAKTCATTAGNKMKKKSTTQEEDVVDITAKVEEEALKMISSSEDTYSDPGLQKANKELDATLTAMVEKLKDLGEGVNVGKRVPQLAGSQKYPFLGNSTVKRIITDGEPSSSIPDHMMHVSDDKIHQLFDFLETDDEEDFLNTTNGDMRFYRQIITPRAEWPYEKYGWLKDYHMGAAMTMFRKRLMRKPSAYPNQRITFLDQDMMRELARDYEHFSG</sequence>
<dbReference type="AlphaFoldDB" id="A0A8T1ZYA8"/>
<name>A0A8T1ZYA8_ARASU</name>
<dbReference type="EMBL" id="JAEFBJ010000002">
    <property type="protein sequence ID" value="KAG7644378.1"/>
    <property type="molecule type" value="Genomic_DNA"/>
</dbReference>
<dbReference type="PANTHER" id="PTHR48449:SF1">
    <property type="entry name" value="DUF1985 DOMAIN-CONTAINING PROTEIN"/>
    <property type="match status" value="1"/>
</dbReference>
<dbReference type="Proteomes" id="UP000694251">
    <property type="component" value="Chromosome 2"/>
</dbReference>
<evidence type="ECO:0000313" key="5">
    <source>
        <dbReference type="EMBL" id="KAG7644378.1"/>
    </source>
</evidence>
<dbReference type="EMBL" id="JAEFBJ010000010">
    <property type="protein sequence ID" value="KAG7566372.1"/>
    <property type="molecule type" value="Genomic_DNA"/>
</dbReference>
<dbReference type="EMBL" id="JAEFBJ010000010">
    <property type="protein sequence ID" value="KAG7565673.1"/>
    <property type="molecule type" value="Genomic_DNA"/>
</dbReference>
<proteinExistence type="predicted"/>
<comment type="caution">
    <text evidence="3">The sequence shown here is derived from an EMBL/GenBank/DDBJ whole genome shotgun (WGS) entry which is preliminary data.</text>
</comment>
<evidence type="ECO:0000256" key="1">
    <source>
        <dbReference type="SAM" id="MobiDB-lite"/>
    </source>
</evidence>
<dbReference type="PANTHER" id="PTHR48449">
    <property type="entry name" value="DUF1985 DOMAIN-CONTAINING PROTEIN"/>
    <property type="match status" value="1"/>
</dbReference>
<feature type="non-terminal residue" evidence="3">
    <location>
        <position position="745"/>
    </location>
</feature>
<dbReference type="Proteomes" id="UP000694251">
    <property type="component" value="Chromosome 10"/>
</dbReference>
<evidence type="ECO:0000313" key="6">
    <source>
        <dbReference type="Proteomes" id="UP000694251"/>
    </source>
</evidence>